<dbReference type="PANTHER" id="PTHR46401:SF8">
    <property type="entry name" value="BLL6006 PROTEIN"/>
    <property type="match status" value="1"/>
</dbReference>
<dbReference type="Gene3D" id="3.40.50.2000">
    <property type="entry name" value="Glycogen Phosphorylase B"/>
    <property type="match status" value="1"/>
</dbReference>
<dbReference type="PANTHER" id="PTHR46401">
    <property type="entry name" value="GLYCOSYLTRANSFERASE WBBK-RELATED"/>
    <property type="match status" value="1"/>
</dbReference>
<feature type="domain" description="Glycosyl transferase family 1" evidence="1">
    <location>
        <begin position="182"/>
        <end position="341"/>
    </location>
</feature>
<organism evidence="2 3">
    <name type="scientific">Schwartzia succinivorans DSM 10502</name>
    <dbReference type="NCBI Taxonomy" id="1123243"/>
    <lineage>
        <taxon>Bacteria</taxon>
        <taxon>Bacillati</taxon>
        <taxon>Bacillota</taxon>
        <taxon>Negativicutes</taxon>
        <taxon>Selenomonadales</taxon>
        <taxon>Selenomonadaceae</taxon>
        <taxon>Schwartzia</taxon>
    </lineage>
</organism>
<proteinExistence type="predicted"/>
<dbReference type="CDD" id="cd03809">
    <property type="entry name" value="GT4_MtfB-like"/>
    <property type="match status" value="1"/>
</dbReference>
<reference evidence="2 3" key="1">
    <citation type="submission" date="2016-11" db="EMBL/GenBank/DDBJ databases">
        <authorList>
            <person name="Jaros S."/>
            <person name="Januszkiewicz K."/>
            <person name="Wedrychowicz H."/>
        </authorList>
    </citation>
    <scope>NUCLEOTIDE SEQUENCE [LARGE SCALE GENOMIC DNA]</scope>
    <source>
        <strain evidence="2 3">DSM 10502</strain>
    </source>
</reference>
<dbReference type="SUPFAM" id="SSF53756">
    <property type="entry name" value="UDP-Glycosyltransferase/glycogen phosphorylase"/>
    <property type="match status" value="1"/>
</dbReference>
<dbReference type="Pfam" id="PF00534">
    <property type="entry name" value="Glycos_transf_1"/>
    <property type="match status" value="1"/>
</dbReference>
<dbReference type="STRING" id="1123243.SAMN02745190_00190"/>
<sequence>MRLGIVLTTKPYAGGAFTYAAFMLEAISDESTYVSDIRAYYTDELWEKYLQRYKDIHGEQLSGNYFRDIEMLNKSNCDVILLSDQMNWSKDISIPTITPIHDLMHIYERGNGFPEIEDEDCFVRRQWLYTDIYSYSAGILTDSELGRKHVLDQYGRTKADRVYVLPFSVPFYLDDKYEQGEYPVREKYMFYPAQFWKHKNHEILVRAVSLLRQRGIFVKFVFVGSDKGNLKNINELIHAEGVEDNIEILGFVPDSEMYMLYKNARAMVMPSIFGPTNIPPLEAMYTGCPVAVSDKYAMPEQIGDAGLTFNPYDVEEAATVLEQLWVDDELCRRLSEAGIKRVKRYSIENFSVRLLQCVADVYNKGVTSKNKIRELLSKLTHKDSIYIYGAGEYARYIYALLNYYGVNIKGFVVSKQLGNSKFLGHSICEIESLRNAKDITILLGLHPKNFETVKGTIRLHNIADNCVVEFSEEYFQLLWNFLATVRGKACLEMINHLGRF</sequence>
<accession>A0A1M4SN06</accession>
<keyword evidence="3" id="KW-1185">Reference proteome</keyword>
<dbReference type="EMBL" id="FQUG01000002">
    <property type="protein sequence ID" value="SHE33549.1"/>
    <property type="molecule type" value="Genomic_DNA"/>
</dbReference>
<dbReference type="RefSeq" id="WP_072934314.1">
    <property type="nucleotide sequence ID" value="NZ_FQUG01000002.1"/>
</dbReference>
<dbReference type="OrthoDB" id="9797829at2"/>
<protein>
    <submittedName>
        <fullName evidence="2">Glycosyltransferase involved in cell wall bisynthesis</fullName>
    </submittedName>
</protein>
<gene>
    <name evidence="2" type="ORF">SAMN02745190_00190</name>
</gene>
<keyword evidence="2" id="KW-0808">Transferase</keyword>
<evidence type="ECO:0000313" key="2">
    <source>
        <dbReference type="EMBL" id="SHE33549.1"/>
    </source>
</evidence>
<dbReference type="InterPro" id="IPR001296">
    <property type="entry name" value="Glyco_trans_1"/>
</dbReference>
<dbReference type="GO" id="GO:0016757">
    <property type="term" value="F:glycosyltransferase activity"/>
    <property type="evidence" value="ECO:0007669"/>
    <property type="project" value="InterPro"/>
</dbReference>
<name>A0A1M4SN06_9FIRM</name>
<evidence type="ECO:0000313" key="3">
    <source>
        <dbReference type="Proteomes" id="UP000184404"/>
    </source>
</evidence>
<evidence type="ECO:0000259" key="1">
    <source>
        <dbReference type="Pfam" id="PF00534"/>
    </source>
</evidence>
<dbReference type="AlphaFoldDB" id="A0A1M4SN06"/>
<dbReference type="Proteomes" id="UP000184404">
    <property type="component" value="Unassembled WGS sequence"/>
</dbReference>